<feature type="chain" id="PRO_5017677403" evidence="1">
    <location>
        <begin position="31"/>
        <end position="255"/>
    </location>
</feature>
<evidence type="ECO:0000313" key="2">
    <source>
        <dbReference type="EMBL" id="REL27125.1"/>
    </source>
</evidence>
<proteinExistence type="predicted"/>
<protein>
    <submittedName>
        <fullName evidence="2">DUF1223 domain-containing protein</fullName>
    </submittedName>
</protein>
<dbReference type="PANTHER" id="PTHR36057:SF1">
    <property type="entry name" value="LIPOPROTEIN LIPID ATTACHMENT SITE-LIKE PROTEIN, PUTATIVE (DUF1223)-RELATED"/>
    <property type="match status" value="1"/>
</dbReference>
<sequence>MSVICMQRILCTILCLLPLGLSVFVNSANAQTFVSPKQQVNLVEVYSSQGCSSCPPAEKWLSQFKEDQRLFSQFIPINLHVDYWDYIGWKDPYALSAFTKRQQNYQRFGHTKNIATPGFVVNGKGWNGWFYRQRLPIDNQLAVGELSAQIKAQEVLVSFDGVKPLPPFAQAHIAILGFDQITRVTRGENRGRALPHDFVVIDYQQASIKTDGSKLTATLPLPHSGKFVSNKKAIVVWLSERFDPKPIQAVGGWLE</sequence>
<dbReference type="InterPro" id="IPR036249">
    <property type="entry name" value="Thioredoxin-like_sf"/>
</dbReference>
<dbReference type="EMBL" id="QUOU01000001">
    <property type="protein sequence ID" value="REL27125.1"/>
    <property type="molecule type" value="Genomic_DNA"/>
</dbReference>
<keyword evidence="1" id="KW-0732">Signal</keyword>
<dbReference type="OrthoDB" id="9808254at2"/>
<gene>
    <name evidence="2" type="ORF">DXX93_11480</name>
</gene>
<dbReference type="Pfam" id="PF06764">
    <property type="entry name" value="DUF1223"/>
    <property type="match status" value="1"/>
</dbReference>
<organism evidence="2 3">
    <name type="scientific">Thalassotalea euphylliae</name>
    <dbReference type="NCBI Taxonomy" id="1655234"/>
    <lineage>
        <taxon>Bacteria</taxon>
        <taxon>Pseudomonadati</taxon>
        <taxon>Pseudomonadota</taxon>
        <taxon>Gammaproteobacteria</taxon>
        <taxon>Alteromonadales</taxon>
        <taxon>Colwelliaceae</taxon>
        <taxon>Thalassotalea</taxon>
    </lineage>
</organism>
<feature type="signal peptide" evidence="1">
    <location>
        <begin position="1"/>
        <end position="30"/>
    </location>
</feature>
<reference evidence="2 3" key="1">
    <citation type="submission" date="2018-08" db="EMBL/GenBank/DDBJ databases">
        <title>Thalassotalea euphylliae genome.</title>
        <authorList>
            <person name="Summers S."/>
            <person name="Rice S.A."/>
            <person name="Freckelton M.L."/>
            <person name="Nedved B.T."/>
            <person name="Hadfield M.G."/>
        </authorList>
    </citation>
    <scope>NUCLEOTIDE SEQUENCE [LARGE SCALE GENOMIC DNA]</scope>
    <source>
        <strain evidence="2 3">H1</strain>
    </source>
</reference>
<name>A0A3E0TT73_9GAMM</name>
<dbReference type="AlphaFoldDB" id="A0A3E0TT73"/>
<dbReference type="PANTHER" id="PTHR36057">
    <property type="match status" value="1"/>
</dbReference>
<dbReference type="InterPro" id="IPR010634">
    <property type="entry name" value="DUF1223"/>
</dbReference>
<evidence type="ECO:0000256" key="1">
    <source>
        <dbReference type="SAM" id="SignalP"/>
    </source>
</evidence>
<comment type="caution">
    <text evidence="2">The sequence shown here is derived from an EMBL/GenBank/DDBJ whole genome shotgun (WGS) entry which is preliminary data.</text>
</comment>
<accession>A0A3E0TT73</accession>
<dbReference type="SUPFAM" id="SSF52833">
    <property type="entry name" value="Thioredoxin-like"/>
    <property type="match status" value="1"/>
</dbReference>
<dbReference type="Proteomes" id="UP000256478">
    <property type="component" value="Unassembled WGS sequence"/>
</dbReference>
<evidence type="ECO:0000313" key="3">
    <source>
        <dbReference type="Proteomes" id="UP000256478"/>
    </source>
</evidence>